<gene>
    <name evidence="12" type="ORF">LY16_02344</name>
    <name evidence="11" type="ORF">XDD1_2167</name>
</gene>
<keyword evidence="7" id="KW-0594">Phospholipid biosynthesis</keyword>
<evidence type="ECO:0000256" key="6">
    <source>
        <dbReference type="ARBA" id="ARBA00023145"/>
    </source>
</evidence>
<reference evidence="11 13" key="1">
    <citation type="submission" date="2013-07" db="EMBL/GenBank/DDBJ databases">
        <authorList>
            <person name="Genoscope - CEA"/>
        </authorList>
    </citation>
    <scope>NUCLEOTIDE SEQUENCE [LARGE SCALE GENOMIC DNA]</scope>
    <source>
        <strain evidence="11">FRM16</strain>
        <strain evidence="13">FRM16 / DSM 17909</strain>
    </source>
</reference>
<evidence type="ECO:0000313" key="13">
    <source>
        <dbReference type="Proteomes" id="UP000032721"/>
    </source>
</evidence>
<organism evidence="11 13">
    <name type="scientific">Xenorhabdus doucetiae</name>
    <dbReference type="NCBI Taxonomy" id="351671"/>
    <lineage>
        <taxon>Bacteria</taxon>
        <taxon>Pseudomonadati</taxon>
        <taxon>Pseudomonadota</taxon>
        <taxon>Gammaproteobacteria</taxon>
        <taxon>Enterobacterales</taxon>
        <taxon>Morganellaceae</taxon>
        <taxon>Xenorhabdus</taxon>
    </lineage>
</organism>
<dbReference type="PANTHER" id="PTHR35809:SF1">
    <property type="entry name" value="ARCHAETIDYLSERINE DECARBOXYLASE PROENZYME-RELATED"/>
    <property type="match status" value="1"/>
</dbReference>
<evidence type="ECO:0000256" key="4">
    <source>
        <dbReference type="ARBA" id="ARBA00023098"/>
    </source>
</evidence>
<dbReference type="GO" id="GO:0004609">
    <property type="term" value="F:phosphatidylserine decarboxylase activity"/>
    <property type="evidence" value="ECO:0007669"/>
    <property type="project" value="InterPro"/>
</dbReference>
<dbReference type="Proteomes" id="UP000324170">
    <property type="component" value="Unassembled WGS sequence"/>
</dbReference>
<keyword evidence="9" id="KW-1208">Phospholipid metabolism</keyword>
<dbReference type="RefSeq" id="WP_065814093.1">
    <property type="nucleotide sequence ID" value="NZ_CAWOYN010000037.1"/>
</dbReference>
<evidence type="ECO:0000313" key="11">
    <source>
        <dbReference type="EMBL" id="CDG17866.1"/>
    </source>
</evidence>
<dbReference type="InterPro" id="IPR003817">
    <property type="entry name" value="PS_Dcarbxylase"/>
</dbReference>
<dbReference type="InterPro" id="IPR033175">
    <property type="entry name" value="PSD-A"/>
</dbReference>
<keyword evidence="5" id="KW-0472">Membrane</keyword>
<dbReference type="PANTHER" id="PTHR35809">
    <property type="entry name" value="ARCHAETIDYLSERINE DECARBOXYLASE PROENZYME-RELATED"/>
    <property type="match status" value="1"/>
</dbReference>
<evidence type="ECO:0000256" key="5">
    <source>
        <dbReference type="ARBA" id="ARBA00023136"/>
    </source>
</evidence>
<evidence type="ECO:0000256" key="8">
    <source>
        <dbReference type="ARBA" id="ARBA00023239"/>
    </source>
</evidence>
<evidence type="ECO:0000256" key="2">
    <source>
        <dbReference type="ARBA" id="ARBA00022516"/>
    </source>
</evidence>
<evidence type="ECO:0000256" key="7">
    <source>
        <dbReference type="ARBA" id="ARBA00023209"/>
    </source>
</evidence>
<dbReference type="Pfam" id="PF02666">
    <property type="entry name" value="PS_Dcarbxylase"/>
    <property type="match status" value="1"/>
</dbReference>
<protein>
    <submittedName>
        <fullName evidence="12">Phosphatidylserine decarboxylase</fullName>
    </submittedName>
</protein>
<evidence type="ECO:0000256" key="9">
    <source>
        <dbReference type="ARBA" id="ARBA00023264"/>
    </source>
</evidence>
<dbReference type="HOGENOM" id="CLU_1128405_0_0_6"/>
<evidence type="ECO:0000313" key="12">
    <source>
        <dbReference type="EMBL" id="TYP03633.1"/>
    </source>
</evidence>
<name>A0A068QTA2_9GAMM</name>
<keyword evidence="2" id="KW-0444">Lipid biosynthesis</keyword>
<keyword evidence="10" id="KW-0670">Pyruvate</keyword>
<proteinExistence type="predicted"/>
<keyword evidence="8" id="KW-0456">Lyase</keyword>
<evidence type="ECO:0000256" key="3">
    <source>
        <dbReference type="ARBA" id="ARBA00022793"/>
    </source>
</evidence>
<evidence type="ECO:0000256" key="10">
    <source>
        <dbReference type="ARBA" id="ARBA00023317"/>
    </source>
</evidence>
<dbReference type="KEGG" id="xdo:XDD1_2167"/>
<dbReference type="STRING" id="351671.XDD1_2167"/>
<dbReference type="EMBL" id="FO704550">
    <property type="protein sequence ID" value="CDG17866.1"/>
    <property type="molecule type" value="Genomic_DNA"/>
</dbReference>
<dbReference type="GO" id="GO:0008654">
    <property type="term" value="P:phospholipid biosynthetic process"/>
    <property type="evidence" value="ECO:0007669"/>
    <property type="project" value="UniProtKB-KW"/>
</dbReference>
<keyword evidence="3" id="KW-0210">Decarboxylase</keyword>
<evidence type="ECO:0000313" key="14">
    <source>
        <dbReference type="Proteomes" id="UP000324170"/>
    </source>
</evidence>
<dbReference type="OrthoDB" id="9790893at2"/>
<keyword evidence="6" id="KW-0865">Zymogen</keyword>
<keyword evidence="4" id="KW-0443">Lipid metabolism</keyword>
<accession>A0A068QTA2</accession>
<keyword evidence="1" id="KW-1003">Cell membrane</keyword>
<reference evidence="12 14" key="2">
    <citation type="submission" date="2019-07" db="EMBL/GenBank/DDBJ databases">
        <title>Genomic Encyclopedia of Type Strains, Phase I: the one thousand microbial genomes (KMG-I) project.</title>
        <authorList>
            <person name="Kyrpides N."/>
        </authorList>
    </citation>
    <scope>NUCLEOTIDE SEQUENCE [LARGE SCALE GENOMIC DNA]</scope>
    <source>
        <strain evidence="12 14">DSM 17909</strain>
    </source>
</reference>
<dbReference type="Proteomes" id="UP000032721">
    <property type="component" value="Chromosome"/>
</dbReference>
<dbReference type="AlphaFoldDB" id="A0A068QTA2"/>
<keyword evidence="14" id="KW-1185">Reference proteome</keyword>
<evidence type="ECO:0000256" key="1">
    <source>
        <dbReference type="ARBA" id="ARBA00022475"/>
    </source>
</evidence>
<dbReference type="EMBL" id="VNHN01000037">
    <property type="protein sequence ID" value="TYP03633.1"/>
    <property type="molecule type" value="Genomic_DNA"/>
</dbReference>
<sequence length="241" mass="27990">MNNKMNEAIKSIFNGLPDLPPETYFQEGFFRDPARTINTDDRYFLSPADGFVIYSGIIDPDEAITEVKGKKYSIQDIIRDKHYDKRSLVIGIFMTCYDVHINRIPYDGILSYAEHEPLETNNLPMIDVENNIFYKENIELIYDDYLYLNQRVVNKVYSPGINREYYMVQVGDYDVDTITPFHIQQHTPVYQGDRFSMIRYGSQVDLVIPVADDDELTSLVTEKEHVTGGMTRLVRINDNSL</sequence>